<protein>
    <submittedName>
        <fullName evidence="1">Uncharacterized protein</fullName>
    </submittedName>
</protein>
<reference evidence="1" key="1">
    <citation type="journal article" date="2014" name="Front. Microbiol.">
        <title>High frequency of phylogenetically diverse reductive dehalogenase-homologous genes in deep subseafloor sedimentary metagenomes.</title>
        <authorList>
            <person name="Kawai M."/>
            <person name="Futagami T."/>
            <person name="Toyoda A."/>
            <person name="Takaki Y."/>
            <person name="Nishi S."/>
            <person name="Hori S."/>
            <person name="Arai W."/>
            <person name="Tsubouchi T."/>
            <person name="Morono Y."/>
            <person name="Uchiyama I."/>
            <person name="Ito T."/>
            <person name="Fujiyama A."/>
            <person name="Inagaki F."/>
            <person name="Takami H."/>
        </authorList>
    </citation>
    <scope>NUCLEOTIDE SEQUENCE</scope>
    <source>
        <strain evidence="1">Expedition CK06-06</strain>
    </source>
</reference>
<sequence>MPSLEENRAIVSNSMTPETILVVWTTGVRDSKG</sequence>
<comment type="caution">
    <text evidence="1">The sequence shown here is derived from an EMBL/GenBank/DDBJ whole genome shotgun (WGS) entry which is preliminary data.</text>
</comment>
<accession>X1QDG2</accession>
<name>X1QDG2_9ZZZZ</name>
<evidence type="ECO:0000313" key="1">
    <source>
        <dbReference type="EMBL" id="GAI41319.1"/>
    </source>
</evidence>
<organism evidence="1">
    <name type="scientific">marine sediment metagenome</name>
    <dbReference type="NCBI Taxonomy" id="412755"/>
    <lineage>
        <taxon>unclassified sequences</taxon>
        <taxon>metagenomes</taxon>
        <taxon>ecological metagenomes</taxon>
    </lineage>
</organism>
<gene>
    <name evidence="1" type="ORF">S06H3_42765</name>
</gene>
<proteinExistence type="predicted"/>
<dbReference type="AlphaFoldDB" id="X1QDG2"/>
<feature type="non-terminal residue" evidence="1">
    <location>
        <position position="33"/>
    </location>
</feature>
<dbReference type="EMBL" id="BARV01026471">
    <property type="protein sequence ID" value="GAI41319.1"/>
    <property type="molecule type" value="Genomic_DNA"/>
</dbReference>